<comment type="caution">
    <text evidence="3">The sequence shown here is derived from an EMBL/GenBank/DDBJ whole genome shotgun (WGS) entry which is preliminary data.</text>
</comment>
<sequence length="522" mass="57224">MFGDSSDCYDGASVKDRPILEHTDSATSIQANAPSVEQCEDQVRRVLRSTTFRNATTLQQLLGFLAFRSIAGAAENLKEYTIGVEALGRKSDFDPKIDPIVRVQSHRLRVKLKEYYEVEGRHDPILILIPKGHYLPTFEVVSSTQTRAESIGSEIVASDPLLADGDGRRHQQTASPRSVERNQGVAKRWTRPQAIFLAAMLAVFALAGYWLGRLRSNGPSESDFTTASAWPSNERKPHDSAELFWWKFLDNDVSPVIGYPDAVFLLDDSNDLFRFRHGASDNRGAVVDPHLARQFASNSKLVGMAGPLYYENGYTGTGELESIAMLSGLLNRIGAKPIIKASRDITPDDLDRHNVILLGSPFQNVAVAQLLTVGDFSFRNPDERHEQWRGQIIDTHPAVGSKAIYTTERDVSTRMLTTDYSLVTITAGVTPGRHIAFLGGLDTKGTQGATMFATSVSGIEEIEKALAAPASTNHENPTPFQALVRVKLAKGYQVLGAELVAVRPLLPSNASQVKDNSTPLSH</sequence>
<feature type="region of interest" description="Disordered" evidence="1">
    <location>
        <begin position="161"/>
        <end position="185"/>
    </location>
</feature>
<dbReference type="AlphaFoldDB" id="A0A428MQ52"/>
<evidence type="ECO:0000313" key="4">
    <source>
        <dbReference type="Proteomes" id="UP000269669"/>
    </source>
</evidence>
<keyword evidence="2" id="KW-1133">Transmembrane helix</keyword>
<evidence type="ECO:0000256" key="1">
    <source>
        <dbReference type="SAM" id="MobiDB-lite"/>
    </source>
</evidence>
<name>A0A428MQ52_9BACT</name>
<keyword evidence="2" id="KW-0812">Transmembrane</keyword>
<organism evidence="3 4">
    <name type="scientific">Edaphobacter aggregans</name>
    <dbReference type="NCBI Taxonomy" id="570835"/>
    <lineage>
        <taxon>Bacteria</taxon>
        <taxon>Pseudomonadati</taxon>
        <taxon>Acidobacteriota</taxon>
        <taxon>Terriglobia</taxon>
        <taxon>Terriglobales</taxon>
        <taxon>Acidobacteriaceae</taxon>
        <taxon>Edaphobacter</taxon>
    </lineage>
</organism>
<keyword evidence="4" id="KW-1185">Reference proteome</keyword>
<accession>A0A428MQ52</accession>
<dbReference type="Proteomes" id="UP000269669">
    <property type="component" value="Unassembled WGS sequence"/>
</dbReference>
<evidence type="ECO:0000313" key="3">
    <source>
        <dbReference type="EMBL" id="RSL19032.1"/>
    </source>
</evidence>
<protein>
    <submittedName>
        <fullName evidence="3">Uncharacterized protein</fullName>
    </submittedName>
</protein>
<feature type="transmembrane region" description="Helical" evidence="2">
    <location>
        <begin position="194"/>
        <end position="212"/>
    </location>
</feature>
<proteinExistence type="predicted"/>
<gene>
    <name evidence="3" type="ORF">EDE15_4645</name>
</gene>
<dbReference type="EMBL" id="RSDW01000001">
    <property type="protein sequence ID" value="RSL19032.1"/>
    <property type="molecule type" value="Genomic_DNA"/>
</dbReference>
<keyword evidence="2" id="KW-0472">Membrane</keyword>
<reference evidence="3 4" key="1">
    <citation type="submission" date="2018-12" db="EMBL/GenBank/DDBJ databases">
        <title>Sequencing of bacterial isolates from soil warming experiment in Harvard Forest, Massachusetts, USA.</title>
        <authorList>
            <person name="Deangelis K."/>
        </authorList>
    </citation>
    <scope>NUCLEOTIDE SEQUENCE [LARGE SCALE GENOMIC DNA]</scope>
    <source>
        <strain evidence="3 4">EB153</strain>
    </source>
</reference>
<evidence type="ECO:0000256" key="2">
    <source>
        <dbReference type="SAM" id="Phobius"/>
    </source>
</evidence>